<dbReference type="PANTHER" id="PTHR33376:SF7">
    <property type="entry name" value="C4-DICARBOXYLATE-BINDING PROTEIN DCTB"/>
    <property type="match status" value="1"/>
</dbReference>
<dbReference type="Gene3D" id="3.40.190.170">
    <property type="entry name" value="Bacterial extracellular solute-binding protein, family 7"/>
    <property type="match status" value="1"/>
</dbReference>
<sequence>MFKKTGLLTGALSLSFVLAACGGNDDGADNGNTDTGNNGDNGEAAGDIEPQEWRFVVEETQGQVQYEYAQEFADLVDEKSGGALDIDVYEFGALGSEVDQVEQLTQGIVEFAIISPGFTGTLVPEGNIFALQFLFTDDQETNQEILNESEAINEQLVPLYEEQGILPLAFWTEGAMQWTGNSPLQTPDDFQGFQMRTQESPLILESYEAYGANPTAMSWGELYTGLQQGAVDGQENPIFFIADANFNEVQDYMTISNHNMYVTMTTVNPDFYNGLDEEVQQIIDESVEEMRERGFEIQEEQNNEFLSQIEDDEDNPTEITELSEEERDAFRELALPVRDYFRENGGDQAEEILDTLEQEIEDMSGEDIGAGESGDDAEDEVDNENSNNDMNEDEDDEE</sequence>
<dbReference type="Pfam" id="PF03480">
    <property type="entry name" value="DctP"/>
    <property type="match status" value="1"/>
</dbReference>
<evidence type="ECO:0000256" key="2">
    <source>
        <dbReference type="ARBA" id="ARBA00022448"/>
    </source>
</evidence>
<keyword evidence="7" id="KW-1185">Reference proteome</keyword>
<evidence type="ECO:0000256" key="5">
    <source>
        <dbReference type="SAM" id="SignalP"/>
    </source>
</evidence>
<dbReference type="InterPro" id="IPR004682">
    <property type="entry name" value="TRAP_DctP"/>
</dbReference>
<dbReference type="RefSeq" id="WP_107584910.1">
    <property type="nucleotide sequence ID" value="NZ_PZJJ01000012.1"/>
</dbReference>
<keyword evidence="2" id="KW-0813">Transport</keyword>
<feature type="compositionally biased region" description="Acidic residues" evidence="4">
    <location>
        <begin position="348"/>
        <end position="365"/>
    </location>
</feature>
<dbReference type="PANTHER" id="PTHR33376">
    <property type="match status" value="1"/>
</dbReference>
<dbReference type="GO" id="GO:0055085">
    <property type="term" value="P:transmembrane transport"/>
    <property type="evidence" value="ECO:0007669"/>
    <property type="project" value="InterPro"/>
</dbReference>
<feature type="chain" id="PRO_5038575500" evidence="5">
    <location>
        <begin position="20"/>
        <end position="398"/>
    </location>
</feature>
<proteinExistence type="inferred from homology"/>
<feature type="region of interest" description="Disordered" evidence="4">
    <location>
        <begin position="344"/>
        <end position="398"/>
    </location>
</feature>
<dbReference type="Proteomes" id="UP000240509">
    <property type="component" value="Unassembled WGS sequence"/>
</dbReference>
<name>A0A2T4U6A9_9BACI</name>
<evidence type="ECO:0000256" key="4">
    <source>
        <dbReference type="SAM" id="MobiDB-lite"/>
    </source>
</evidence>
<dbReference type="GO" id="GO:0030288">
    <property type="term" value="C:outer membrane-bounded periplasmic space"/>
    <property type="evidence" value="ECO:0007669"/>
    <property type="project" value="InterPro"/>
</dbReference>
<keyword evidence="3 5" id="KW-0732">Signal</keyword>
<dbReference type="InterPro" id="IPR018389">
    <property type="entry name" value="DctP_fam"/>
</dbReference>
<evidence type="ECO:0000256" key="3">
    <source>
        <dbReference type="ARBA" id="ARBA00022729"/>
    </source>
</evidence>
<evidence type="ECO:0000256" key="1">
    <source>
        <dbReference type="ARBA" id="ARBA00009023"/>
    </source>
</evidence>
<protein>
    <submittedName>
        <fullName evidence="6">C4-dicarboxylate ABC transporter</fullName>
    </submittedName>
</protein>
<feature type="compositionally biased region" description="Acidic residues" evidence="4">
    <location>
        <begin position="373"/>
        <end position="383"/>
    </location>
</feature>
<dbReference type="PROSITE" id="PS51257">
    <property type="entry name" value="PROKAR_LIPOPROTEIN"/>
    <property type="match status" value="1"/>
</dbReference>
<organism evidence="6 7">
    <name type="scientific">Alkalicoccus saliphilus</name>
    <dbReference type="NCBI Taxonomy" id="200989"/>
    <lineage>
        <taxon>Bacteria</taxon>
        <taxon>Bacillati</taxon>
        <taxon>Bacillota</taxon>
        <taxon>Bacilli</taxon>
        <taxon>Bacillales</taxon>
        <taxon>Bacillaceae</taxon>
        <taxon>Alkalicoccus</taxon>
    </lineage>
</organism>
<dbReference type="InterPro" id="IPR038404">
    <property type="entry name" value="TRAP_DctP_sf"/>
</dbReference>
<reference evidence="6 7" key="1">
    <citation type="submission" date="2018-03" db="EMBL/GenBank/DDBJ databases">
        <title>Alkalicoccus saliphilus sp. nov., isolated from a mineral pool.</title>
        <authorList>
            <person name="Zhao B."/>
        </authorList>
    </citation>
    <scope>NUCLEOTIDE SEQUENCE [LARGE SCALE GENOMIC DNA]</scope>
    <source>
        <strain evidence="6 7">6AG</strain>
    </source>
</reference>
<feature type="region of interest" description="Disordered" evidence="4">
    <location>
        <begin position="27"/>
        <end position="46"/>
    </location>
</feature>
<dbReference type="EMBL" id="PZJJ01000012">
    <property type="protein sequence ID" value="PTL38932.1"/>
    <property type="molecule type" value="Genomic_DNA"/>
</dbReference>
<gene>
    <name evidence="6" type="ORF">C6Y45_09095</name>
</gene>
<comment type="caution">
    <text evidence="6">The sequence shown here is derived from an EMBL/GenBank/DDBJ whole genome shotgun (WGS) entry which is preliminary data.</text>
</comment>
<dbReference type="AlphaFoldDB" id="A0A2T4U6A9"/>
<dbReference type="OrthoDB" id="9776801at2"/>
<accession>A0A2T4U6A9</accession>
<feature type="signal peptide" evidence="5">
    <location>
        <begin position="1"/>
        <end position="19"/>
    </location>
</feature>
<dbReference type="NCBIfam" id="NF037995">
    <property type="entry name" value="TRAP_S1"/>
    <property type="match status" value="1"/>
</dbReference>
<comment type="similarity">
    <text evidence="1">Belongs to the bacterial solute-binding protein 7 family.</text>
</comment>
<evidence type="ECO:0000313" key="7">
    <source>
        <dbReference type="Proteomes" id="UP000240509"/>
    </source>
</evidence>
<evidence type="ECO:0000313" key="6">
    <source>
        <dbReference type="EMBL" id="PTL38932.1"/>
    </source>
</evidence>
<dbReference type="NCBIfam" id="TIGR00787">
    <property type="entry name" value="dctP"/>
    <property type="match status" value="1"/>
</dbReference>